<dbReference type="EMBL" id="JANX01000001">
    <property type="protein sequence ID" value="KGM36099.1"/>
    <property type="molecule type" value="Genomic_DNA"/>
</dbReference>
<protein>
    <submittedName>
        <fullName evidence="1">Uncharacterized protein</fullName>
    </submittedName>
</protein>
<proteinExistence type="predicted"/>
<evidence type="ECO:0000313" key="1">
    <source>
        <dbReference type="EMBL" id="KGM36099.1"/>
    </source>
</evidence>
<name>A0A0A0DD91_9PROT</name>
<dbReference type="AlphaFoldDB" id="A0A0A0DD91"/>
<evidence type="ECO:0000313" key="2">
    <source>
        <dbReference type="Proteomes" id="UP000029995"/>
    </source>
</evidence>
<reference evidence="1 2" key="1">
    <citation type="submission" date="2014-01" db="EMBL/GenBank/DDBJ databases">
        <title>Genome sequence determination for a cystic fibrosis isolate, Inquilinus limosus.</title>
        <authorList>
            <person name="Pino M."/>
            <person name="Di Conza J."/>
            <person name="Gutkind G."/>
        </authorList>
    </citation>
    <scope>NUCLEOTIDE SEQUENCE [LARGE SCALE GENOMIC DNA]</scope>
    <source>
        <strain evidence="1 2">MP06</strain>
    </source>
</reference>
<comment type="caution">
    <text evidence="1">The sequence shown here is derived from an EMBL/GenBank/DDBJ whole genome shotgun (WGS) entry which is preliminary data.</text>
</comment>
<dbReference type="Proteomes" id="UP000029995">
    <property type="component" value="Unassembled WGS sequence"/>
</dbReference>
<gene>
    <name evidence="1" type="ORF">P409_00160</name>
</gene>
<dbReference type="RefSeq" id="WP_034830398.1">
    <property type="nucleotide sequence ID" value="NZ_JANX01000001.1"/>
</dbReference>
<accession>A0A0A0DD91</accession>
<sequence length="80" mass="8665">MPKPELSDAVFKYGYDLAITYGYDLKEIAEGFAYGLGKLTTGAFAEQGVALDPALVEPIEKALLQGVRDHALRLGVLLDH</sequence>
<organism evidence="1 2">
    <name type="scientific">Inquilinus limosus MP06</name>
    <dbReference type="NCBI Taxonomy" id="1398085"/>
    <lineage>
        <taxon>Bacteria</taxon>
        <taxon>Pseudomonadati</taxon>
        <taxon>Pseudomonadota</taxon>
        <taxon>Alphaproteobacteria</taxon>
        <taxon>Rhodospirillales</taxon>
        <taxon>Rhodospirillaceae</taxon>
        <taxon>Inquilinus</taxon>
    </lineage>
</organism>